<dbReference type="InterPro" id="IPR051871">
    <property type="entry name" value="GMC_Oxidoreductase-Related"/>
</dbReference>
<keyword evidence="3" id="KW-0274">FAD</keyword>
<dbReference type="Proteomes" id="UP001279734">
    <property type="component" value="Unassembled WGS sequence"/>
</dbReference>
<evidence type="ECO:0000259" key="4">
    <source>
        <dbReference type="Pfam" id="PF05199"/>
    </source>
</evidence>
<proteinExistence type="predicted"/>
<dbReference type="SUPFAM" id="SSF51905">
    <property type="entry name" value="FAD/NAD(P)-binding domain"/>
    <property type="match status" value="1"/>
</dbReference>
<dbReference type="SUPFAM" id="SSF54373">
    <property type="entry name" value="FAD-linked reductases, C-terminal domain"/>
    <property type="match status" value="1"/>
</dbReference>
<reference evidence="5" key="1">
    <citation type="submission" date="2023-05" db="EMBL/GenBank/DDBJ databases">
        <title>Nepenthes gracilis genome sequencing.</title>
        <authorList>
            <person name="Fukushima K."/>
        </authorList>
    </citation>
    <scope>NUCLEOTIDE SEQUENCE</scope>
    <source>
        <strain evidence="5">SING2019-196</strain>
    </source>
</reference>
<organism evidence="5 6">
    <name type="scientific">Nepenthes gracilis</name>
    <name type="common">Slender pitcher plant</name>
    <dbReference type="NCBI Taxonomy" id="150966"/>
    <lineage>
        <taxon>Eukaryota</taxon>
        <taxon>Viridiplantae</taxon>
        <taxon>Streptophyta</taxon>
        <taxon>Embryophyta</taxon>
        <taxon>Tracheophyta</taxon>
        <taxon>Spermatophyta</taxon>
        <taxon>Magnoliopsida</taxon>
        <taxon>eudicotyledons</taxon>
        <taxon>Gunneridae</taxon>
        <taxon>Pentapetalae</taxon>
        <taxon>Caryophyllales</taxon>
        <taxon>Nepenthaceae</taxon>
        <taxon>Nepenthes</taxon>
    </lineage>
</organism>
<dbReference type="GO" id="GO:0016614">
    <property type="term" value="F:oxidoreductase activity, acting on CH-OH group of donors"/>
    <property type="evidence" value="ECO:0007669"/>
    <property type="project" value="InterPro"/>
</dbReference>
<evidence type="ECO:0000256" key="1">
    <source>
        <dbReference type="ARBA" id="ARBA00001974"/>
    </source>
</evidence>
<dbReference type="PANTHER" id="PTHR45968:SF2">
    <property type="entry name" value="(R)-MANDELONITRILE LYASE-LIKE"/>
    <property type="match status" value="1"/>
</dbReference>
<dbReference type="EMBL" id="BSYO01000018">
    <property type="protein sequence ID" value="GMH17447.1"/>
    <property type="molecule type" value="Genomic_DNA"/>
</dbReference>
<evidence type="ECO:0000313" key="6">
    <source>
        <dbReference type="Proteomes" id="UP001279734"/>
    </source>
</evidence>
<comment type="caution">
    <text evidence="5">The sequence shown here is derived from an EMBL/GenBank/DDBJ whole genome shotgun (WGS) entry which is preliminary data.</text>
</comment>
<keyword evidence="2" id="KW-0285">Flavoprotein</keyword>
<accession>A0AAD3SVN3</accession>
<evidence type="ECO:0000256" key="2">
    <source>
        <dbReference type="ARBA" id="ARBA00022630"/>
    </source>
</evidence>
<protein>
    <recommendedName>
        <fullName evidence="4">Glucose-methanol-choline oxidoreductase C-terminal domain-containing protein</fullName>
    </recommendedName>
</protein>
<dbReference type="InterPro" id="IPR036188">
    <property type="entry name" value="FAD/NAD-bd_sf"/>
</dbReference>
<name>A0AAD3SVN3_NEPGR</name>
<dbReference type="Pfam" id="PF05199">
    <property type="entry name" value="GMC_oxred_C"/>
    <property type="match status" value="1"/>
</dbReference>
<keyword evidence="6" id="KW-1185">Reference proteome</keyword>
<comment type="cofactor">
    <cofactor evidence="1">
        <name>FAD</name>
        <dbReference type="ChEBI" id="CHEBI:57692"/>
    </cofactor>
</comment>
<feature type="domain" description="Glucose-methanol-choline oxidoreductase C-terminal" evidence="4">
    <location>
        <begin position="39"/>
        <end position="104"/>
    </location>
</feature>
<gene>
    <name evidence="5" type="ORF">Nepgr_019288</name>
</gene>
<dbReference type="AlphaFoldDB" id="A0AAD3SVN3"/>
<evidence type="ECO:0000256" key="3">
    <source>
        <dbReference type="ARBA" id="ARBA00022827"/>
    </source>
</evidence>
<dbReference type="Gene3D" id="3.50.50.60">
    <property type="entry name" value="FAD/NAD(P)-binding domain"/>
    <property type="match status" value="1"/>
</dbReference>
<dbReference type="PANTHER" id="PTHR45968">
    <property type="entry name" value="OSJNBA0019K04.7 PROTEIN"/>
    <property type="match status" value="1"/>
</dbReference>
<sequence length="117" mass="13302">MRKIGDVLRSQAMEDFRFRQRFGERDFRFVGPALPLDLSDDMQMGDFCRRTVSTIWHYHGGCLVDKVVDGDLRVFGINALRVVDGSVFTVSPGTNPQATLMMLGRYMGLKLTAERKI</sequence>
<evidence type="ECO:0000313" key="5">
    <source>
        <dbReference type="EMBL" id="GMH17447.1"/>
    </source>
</evidence>
<dbReference type="Gene3D" id="3.30.410.40">
    <property type="match status" value="1"/>
</dbReference>
<dbReference type="InterPro" id="IPR007867">
    <property type="entry name" value="GMC_OxRtase_C"/>
</dbReference>